<dbReference type="InterPro" id="IPR036477">
    <property type="entry name" value="Formyl_transf_N_sf"/>
</dbReference>
<dbReference type="InterPro" id="IPR005794">
    <property type="entry name" value="Fmt"/>
</dbReference>
<reference evidence="8 9" key="1">
    <citation type="submission" date="2019-04" db="EMBL/GenBank/DDBJ databases">
        <authorList>
            <person name="Embree M."/>
            <person name="Gaffney J.R."/>
        </authorList>
    </citation>
    <scope>NUCLEOTIDE SEQUENCE [LARGE SCALE GENOMIC DNA]</scope>
    <source>
        <strain evidence="8 9">JE7A12</strain>
    </source>
</reference>
<dbReference type="AlphaFoldDB" id="A0A4P8Y3M5"/>
<dbReference type="KEGG" id="ruj:E5Z56_11485"/>
<dbReference type="NCBIfam" id="TIGR00460">
    <property type="entry name" value="fmt"/>
    <property type="match status" value="1"/>
</dbReference>
<dbReference type="Pfam" id="PF02911">
    <property type="entry name" value="Formyl_trans_C"/>
    <property type="match status" value="1"/>
</dbReference>
<comment type="function">
    <text evidence="5">Attaches a formyl group to the free amino group of methionyl-tRNA(fMet). The formyl group appears to play a dual role in the initiator identity of N-formylmethionyl-tRNA by promoting its recognition by IF2 and preventing the misappropriation of this tRNA by the elongation apparatus.</text>
</comment>
<protein>
    <recommendedName>
        <fullName evidence="2 5">Methionyl-tRNA formyltransferase</fullName>
        <ecNumber evidence="2 5">2.1.2.9</ecNumber>
    </recommendedName>
</protein>
<accession>A0A4P8Y3M5</accession>
<dbReference type="PROSITE" id="PS00373">
    <property type="entry name" value="GART"/>
    <property type="match status" value="1"/>
</dbReference>
<dbReference type="SUPFAM" id="SSF50486">
    <property type="entry name" value="FMT C-terminal domain-like"/>
    <property type="match status" value="1"/>
</dbReference>
<dbReference type="Gene3D" id="3.40.50.12230">
    <property type="match status" value="1"/>
</dbReference>
<dbReference type="SUPFAM" id="SSF53328">
    <property type="entry name" value="Formyltransferase"/>
    <property type="match status" value="1"/>
</dbReference>
<evidence type="ECO:0000256" key="4">
    <source>
        <dbReference type="ARBA" id="ARBA00022917"/>
    </source>
</evidence>
<name>A0A4P8Y3M5_9FIRM</name>
<keyword evidence="9" id="KW-1185">Reference proteome</keyword>
<dbReference type="InterPro" id="IPR002376">
    <property type="entry name" value="Formyl_transf_N"/>
</dbReference>
<proteinExistence type="inferred from homology"/>
<dbReference type="PANTHER" id="PTHR11138:SF5">
    <property type="entry name" value="METHIONYL-TRNA FORMYLTRANSFERASE, MITOCHONDRIAL"/>
    <property type="match status" value="1"/>
</dbReference>
<dbReference type="GO" id="GO:0004479">
    <property type="term" value="F:methionyl-tRNA formyltransferase activity"/>
    <property type="evidence" value="ECO:0007669"/>
    <property type="project" value="UniProtKB-UniRule"/>
</dbReference>
<dbReference type="GO" id="GO:0005829">
    <property type="term" value="C:cytosol"/>
    <property type="evidence" value="ECO:0007669"/>
    <property type="project" value="TreeGrafter"/>
</dbReference>
<dbReference type="FunFam" id="3.40.50.12230:FF:000001">
    <property type="entry name" value="Methionyl-tRNA formyltransferase"/>
    <property type="match status" value="1"/>
</dbReference>
<comment type="similarity">
    <text evidence="1 5">Belongs to the Fmt family.</text>
</comment>
<keyword evidence="4 5" id="KW-0648">Protein biosynthesis</keyword>
<feature type="domain" description="Formyl transferase N-terminal" evidence="6">
    <location>
        <begin position="1"/>
        <end position="178"/>
    </location>
</feature>
<dbReference type="InterPro" id="IPR005793">
    <property type="entry name" value="Formyl_trans_C"/>
</dbReference>
<dbReference type="InterPro" id="IPR041711">
    <property type="entry name" value="Met-tRNA-FMT_N"/>
</dbReference>
<evidence type="ECO:0000259" key="6">
    <source>
        <dbReference type="Pfam" id="PF00551"/>
    </source>
</evidence>
<dbReference type="OrthoDB" id="9802815at2"/>
<evidence type="ECO:0000256" key="1">
    <source>
        <dbReference type="ARBA" id="ARBA00010699"/>
    </source>
</evidence>
<dbReference type="CDD" id="cd08646">
    <property type="entry name" value="FMT_core_Met-tRNA-FMT_N"/>
    <property type="match status" value="1"/>
</dbReference>
<evidence type="ECO:0000256" key="3">
    <source>
        <dbReference type="ARBA" id="ARBA00022679"/>
    </source>
</evidence>
<dbReference type="HAMAP" id="MF_00182">
    <property type="entry name" value="Formyl_trans"/>
    <property type="match status" value="1"/>
</dbReference>
<feature type="binding site" evidence="5">
    <location>
        <begin position="108"/>
        <end position="111"/>
    </location>
    <ligand>
        <name>(6S)-5,6,7,8-tetrahydrofolate</name>
        <dbReference type="ChEBI" id="CHEBI:57453"/>
    </ligand>
</feature>
<evidence type="ECO:0000259" key="7">
    <source>
        <dbReference type="Pfam" id="PF02911"/>
    </source>
</evidence>
<dbReference type="InterPro" id="IPR044135">
    <property type="entry name" value="Met-tRNA-FMT_C"/>
</dbReference>
<dbReference type="RefSeq" id="WP_138157908.1">
    <property type="nucleotide sequence ID" value="NZ_CP039381.1"/>
</dbReference>
<keyword evidence="3 5" id="KW-0808">Transferase</keyword>
<dbReference type="CDD" id="cd08704">
    <property type="entry name" value="Met_tRNA_FMT_C"/>
    <property type="match status" value="1"/>
</dbReference>
<dbReference type="Pfam" id="PF00551">
    <property type="entry name" value="Formyl_trans_N"/>
    <property type="match status" value="1"/>
</dbReference>
<sequence>MNVVFMGTPDFAVPSLENIAKVHNVQAVFTQPDKPVGRKMILTPPDVKVCAEKLGIPVYQPVKLKDSDSYEIIKELNPDVIVVVAYGQILPENILNIPRYGCINVHGSLLPKYRGAAPIQWSVLNGDKVTGVTTMYMEKGLDTGDILETKKYEIGINDTAGEVFDTLAEMGGKLILDTLEKAEKGELHPIKQDDSKSSYAKMLDKSMCNIDFAKTNLQVHNQVRGLSPWPVASTKLNGKVLKIFETRLADGKGKPGEILNTNPLTIACGEGAVVVNTVQLQGKKKMDSKAFLQGHKLEKGTVIGE</sequence>
<dbReference type="EC" id="2.1.2.9" evidence="2 5"/>
<comment type="catalytic activity">
    <reaction evidence="5">
        <text>L-methionyl-tRNA(fMet) + (6R)-10-formyltetrahydrofolate = N-formyl-L-methionyl-tRNA(fMet) + (6S)-5,6,7,8-tetrahydrofolate + H(+)</text>
        <dbReference type="Rhea" id="RHEA:24380"/>
        <dbReference type="Rhea" id="RHEA-COMP:9952"/>
        <dbReference type="Rhea" id="RHEA-COMP:9953"/>
        <dbReference type="ChEBI" id="CHEBI:15378"/>
        <dbReference type="ChEBI" id="CHEBI:57453"/>
        <dbReference type="ChEBI" id="CHEBI:78530"/>
        <dbReference type="ChEBI" id="CHEBI:78844"/>
        <dbReference type="ChEBI" id="CHEBI:195366"/>
        <dbReference type="EC" id="2.1.2.9"/>
    </reaction>
</comment>
<gene>
    <name evidence="5" type="primary">fmt</name>
    <name evidence="8" type="ORF">E5Z56_11485</name>
</gene>
<dbReference type="InterPro" id="IPR001555">
    <property type="entry name" value="GART_AS"/>
</dbReference>
<evidence type="ECO:0000313" key="9">
    <source>
        <dbReference type="Proteomes" id="UP000301475"/>
    </source>
</evidence>
<evidence type="ECO:0000313" key="8">
    <source>
        <dbReference type="EMBL" id="QCT07938.1"/>
    </source>
</evidence>
<dbReference type="PANTHER" id="PTHR11138">
    <property type="entry name" value="METHIONYL-TRNA FORMYLTRANSFERASE"/>
    <property type="match status" value="1"/>
</dbReference>
<evidence type="ECO:0000256" key="5">
    <source>
        <dbReference type="HAMAP-Rule" id="MF_00182"/>
    </source>
</evidence>
<dbReference type="Proteomes" id="UP000301475">
    <property type="component" value="Chromosome"/>
</dbReference>
<dbReference type="EMBL" id="CP039381">
    <property type="protein sequence ID" value="QCT07938.1"/>
    <property type="molecule type" value="Genomic_DNA"/>
</dbReference>
<evidence type="ECO:0000256" key="2">
    <source>
        <dbReference type="ARBA" id="ARBA00012261"/>
    </source>
</evidence>
<feature type="domain" description="Formyl transferase C-terminal" evidence="7">
    <location>
        <begin position="203"/>
        <end position="295"/>
    </location>
</feature>
<organism evidence="8 9">
    <name type="scientific">Ruminococcus bovis</name>
    <dbReference type="NCBI Taxonomy" id="2564099"/>
    <lineage>
        <taxon>Bacteria</taxon>
        <taxon>Bacillati</taxon>
        <taxon>Bacillota</taxon>
        <taxon>Clostridia</taxon>
        <taxon>Eubacteriales</taxon>
        <taxon>Oscillospiraceae</taxon>
        <taxon>Ruminococcus</taxon>
    </lineage>
</organism>
<dbReference type="InterPro" id="IPR011034">
    <property type="entry name" value="Formyl_transferase-like_C_sf"/>
</dbReference>